<evidence type="ECO:0000256" key="3">
    <source>
        <dbReference type="ARBA" id="ARBA00022840"/>
    </source>
</evidence>
<dbReference type="GO" id="GO:0005524">
    <property type="term" value="F:ATP binding"/>
    <property type="evidence" value="ECO:0007669"/>
    <property type="project" value="UniProtKB-KW"/>
</dbReference>
<dbReference type="SMART" id="SM00382">
    <property type="entry name" value="AAA"/>
    <property type="match status" value="1"/>
</dbReference>
<dbReference type="InterPro" id="IPR003593">
    <property type="entry name" value="AAA+_ATPase"/>
</dbReference>
<evidence type="ECO:0000259" key="4">
    <source>
        <dbReference type="PROSITE" id="PS50893"/>
    </source>
</evidence>
<dbReference type="Gene3D" id="3.40.50.300">
    <property type="entry name" value="P-loop containing nucleotide triphosphate hydrolases"/>
    <property type="match status" value="1"/>
</dbReference>
<evidence type="ECO:0000256" key="2">
    <source>
        <dbReference type="ARBA" id="ARBA00022741"/>
    </source>
</evidence>
<name>A0A5A5TES0_9CHLR</name>
<reference evidence="5 6" key="1">
    <citation type="submission" date="2019-01" db="EMBL/GenBank/DDBJ databases">
        <title>Draft genome sequence of Dictyobacter sp. Uno17.</title>
        <authorList>
            <person name="Wang C.M."/>
            <person name="Zheng Y."/>
            <person name="Sakai Y."/>
            <person name="Abe K."/>
            <person name="Yokota A."/>
            <person name="Yabe S."/>
        </authorList>
    </citation>
    <scope>NUCLEOTIDE SEQUENCE [LARGE SCALE GENOMIC DNA]</scope>
    <source>
        <strain evidence="5 6">Uno17</strain>
    </source>
</reference>
<keyword evidence="3 5" id="KW-0067">ATP-binding</keyword>
<dbReference type="OrthoDB" id="152685at2"/>
<organism evidence="5 6">
    <name type="scientific">Dictyobacter arantiisoli</name>
    <dbReference type="NCBI Taxonomy" id="2014874"/>
    <lineage>
        <taxon>Bacteria</taxon>
        <taxon>Bacillati</taxon>
        <taxon>Chloroflexota</taxon>
        <taxon>Ktedonobacteria</taxon>
        <taxon>Ktedonobacterales</taxon>
        <taxon>Dictyobacteraceae</taxon>
        <taxon>Dictyobacter</taxon>
    </lineage>
</organism>
<evidence type="ECO:0000313" key="5">
    <source>
        <dbReference type="EMBL" id="GCF09827.1"/>
    </source>
</evidence>
<keyword evidence="1" id="KW-0813">Transport</keyword>
<evidence type="ECO:0000313" key="6">
    <source>
        <dbReference type="Proteomes" id="UP000322530"/>
    </source>
</evidence>
<feature type="domain" description="ABC transporter" evidence="4">
    <location>
        <begin position="5"/>
        <end position="237"/>
    </location>
</feature>
<dbReference type="CDD" id="cd03263">
    <property type="entry name" value="ABC_subfamily_A"/>
    <property type="match status" value="1"/>
</dbReference>
<sequence>MSNVYTISELTKVYKGNTKKANDHISFTIQEGEIFGLLGPNGAGKSTLINQIAGLTRPTSGSIHLYGMEVTKSPHIIPEYVALQTQQMSALRDVYPEEALRYTAQLRGCSRAEARRQTKNLIEELGLGEFREKLIRNLSGGQCRLIHLALTFVGDRPIQIFDEPTNDLDPVVRLMVWEKLFKLNRQGKTIILVTHNVLEAERIIQRVGIINHGQLLAIGGIGELKERVDQRIRLELLLKAEYVSVPAYRDLFALLGEVHNLTLQHVIILCRRDSTRSAIDLILLQIGIDKLDDFRIQTPSLEDVYLQLGGGGSFGS</sequence>
<protein>
    <submittedName>
        <fullName evidence="5">ABC transporter ATP-binding protein</fullName>
    </submittedName>
</protein>
<evidence type="ECO:0000256" key="1">
    <source>
        <dbReference type="ARBA" id="ARBA00022448"/>
    </source>
</evidence>
<dbReference type="InterPro" id="IPR027417">
    <property type="entry name" value="P-loop_NTPase"/>
</dbReference>
<comment type="caution">
    <text evidence="5">The sequence shown here is derived from an EMBL/GenBank/DDBJ whole genome shotgun (WGS) entry which is preliminary data.</text>
</comment>
<dbReference type="InterPro" id="IPR003439">
    <property type="entry name" value="ABC_transporter-like_ATP-bd"/>
</dbReference>
<dbReference type="SUPFAM" id="SSF52540">
    <property type="entry name" value="P-loop containing nucleoside triphosphate hydrolases"/>
    <property type="match status" value="1"/>
</dbReference>
<dbReference type="PROSITE" id="PS50893">
    <property type="entry name" value="ABC_TRANSPORTER_2"/>
    <property type="match status" value="1"/>
</dbReference>
<keyword evidence="6" id="KW-1185">Reference proteome</keyword>
<dbReference type="InterPro" id="IPR050763">
    <property type="entry name" value="ABC_transporter_ATP-binding"/>
</dbReference>
<dbReference type="AlphaFoldDB" id="A0A5A5TES0"/>
<gene>
    <name evidence="5" type="ORF">KDI_33910</name>
</gene>
<proteinExistence type="predicted"/>
<dbReference type="PANTHER" id="PTHR42711:SF19">
    <property type="entry name" value="DOXORUBICIN RESISTANCE ATP-BINDING PROTEIN DRRA"/>
    <property type="match status" value="1"/>
</dbReference>
<dbReference type="EMBL" id="BIXY01000052">
    <property type="protein sequence ID" value="GCF09827.1"/>
    <property type="molecule type" value="Genomic_DNA"/>
</dbReference>
<accession>A0A5A5TES0</accession>
<keyword evidence="2" id="KW-0547">Nucleotide-binding</keyword>
<dbReference type="PANTHER" id="PTHR42711">
    <property type="entry name" value="ABC TRANSPORTER ATP-BINDING PROTEIN"/>
    <property type="match status" value="1"/>
</dbReference>
<dbReference type="RefSeq" id="WP_149402738.1">
    <property type="nucleotide sequence ID" value="NZ_BIXY01000052.1"/>
</dbReference>
<dbReference type="Pfam" id="PF00005">
    <property type="entry name" value="ABC_tran"/>
    <property type="match status" value="1"/>
</dbReference>
<dbReference type="Proteomes" id="UP000322530">
    <property type="component" value="Unassembled WGS sequence"/>
</dbReference>
<dbReference type="GO" id="GO:0016887">
    <property type="term" value="F:ATP hydrolysis activity"/>
    <property type="evidence" value="ECO:0007669"/>
    <property type="project" value="InterPro"/>
</dbReference>